<reference evidence="3 4" key="1">
    <citation type="submission" date="2024-07" db="EMBL/GenBank/DDBJ databases">
        <authorList>
            <person name="Dulla G.F.J."/>
            <person name="Delorm J.G."/>
        </authorList>
    </citation>
    <scope>NUCLEOTIDE SEQUENCE [LARGE SCALE GENOMIC DNA]</scope>
    <source>
        <strain evidence="3 4">JGD 233</strain>
    </source>
</reference>
<feature type="domain" description="TauD/TfdA-like" evidence="2">
    <location>
        <begin position="6"/>
        <end position="226"/>
    </location>
</feature>
<keyword evidence="4" id="KW-1185">Reference proteome</keyword>
<evidence type="ECO:0000313" key="3">
    <source>
        <dbReference type="EMBL" id="MEW5289799.1"/>
    </source>
</evidence>
<dbReference type="Gene3D" id="3.60.130.10">
    <property type="entry name" value="Clavaminate synthase-like"/>
    <property type="match status" value="1"/>
</dbReference>
<dbReference type="SUPFAM" id="SSF51197">
    <property type="entry name" value="Clavaminate synthase-like"/>
    <property type="match status" value="1"/>
</dbReference>
<accession>A0ABV3N1U8</accession>
<evidence type="ECO:0000313" key="4">
    <source>
        <dbReference type="Proteomes" id="UP001554567"/>
    </source>
</evidence>
<organism evidence="3 4">
    <name type="scientific">Erwinia papayae</name>
    <dbReference type="NCBI Taxonomy" id="206499"/>
    <lineage>
        <taxon>Bacteria</taxon>
        <taxon>Pseudomonadati</taxon>
        <taxon>Pseudomonadota</taxon>
        <taxon>Gammaproteobacteria</taxon>
        <taxon>Enterobacterales</taxon>
        <taxon>Erwiniaceae</taxon>
        <taxon>Erwinia</taxon>
    </lineage>
</organism>
<dbReference type="InterPro" id="IPR003819">
    <property type="entry name" value="TauD/TfdA-like"/>
</dbReference>
<name>A0ABV3N1U8_9GAMM</name>
<protein>
    <submittedName>
        <fullName evidence="3">TauD/TfdA family dioxygenase</fullName>
    </submittedName>
</protein>
<evidence type="ECO:0000256" key="1">
    <source>
        <dbReference type="ARBA" id="ARBA00023002"/>
    </source>
</evidence>
<dbReference type="EMBL" id="JBFKZN010000005">
    <property type="protein sequence ID" value="MEW5289799.1"/>
    <property type="molecule type" value="Genomic_DNA"/>
</dbReference>
<dbReference type="Pfam" id="PF02668">
    <property type="entry name" value="TauD"/>
    <property type="match status" value="1"/>
</dbReference>
<gene>
    <name evidence="3" type="ORF">ABW286_11490</name>
</gene>
<dbReference type="GO" id="GO:0051213">
    <property type="term" value="F:dioxygenase activity"/>
    <property type="evidence" value="ECO:0007669"/>
    <property type="project" value="UniProtKB-KW"/>
</dbReference>
<dbReference type="Proteomes" id="UP001554567">
    <property type="component" value="Unassembled WGS sequence"/>
</dbReference>
<evidence type="ECO:0000259" key="2">
    <source>
        <dbReference type="Pfam" id="PF02668"/>
    </source>
</evidence>
<keyword evidence="3" id="KW-0223">Dioxygenase</keyword>
<dbReference type="InterPro" id="IPR042098">
    <property type="entry name" value="TauD-like_sf"/>
</dbReference>
<proteinExistence type="predicted"/>
<comment type="caution">
    <text evidence="3">The sequence shown here is derived from an EMBL/GenBank/DDBJ whole genome shotgun (WGS) entry which is preliminary data.</text>
</comment>
<sequence>MTLHAEKKALKNALISTGYVYINDIRTEDEFLSVVQDVGKIVPQYDNQLVWSIKAEKRFENTYHSKNNKELMPHTECYEYNSLPPRYLALWCKEPGNEGEGFTWLSNLMPFFDMIPAGKKKELENIPLRYFSTAGLQEENIGKEAWHPFLSYAPDGTPLVRFSYTCMDYSALADFSDLRDELMTFINANAIKIAWKKNALLIWDNFRLVHSRSGYSNYNRELRRVWLVED</sequence>
<keyword evidence="1" id="KW-0560">Oxidoreductase</keyword>
<dbReference type="RefSeq" id="WP_367167537.1">
    <property type="nucleotide sequence ID" value="NZ_JBFKZN010000005.1"/>
</dbReference>